<dbReference type="GO" id="GO:0008236">
    <property type="term" value="F:serine-type peptidase activity"/>
    <property type="evidence" value="ECO:0007669"/>
    <property type="project" value="UniProtKB-KW"/>
</dbReference>
<dbReference type="Gene3D" id="3.30.750.44">
    <property type="match status" value="1"/>
</dbReference>
<dbReference type="InterPro" id="IPR002477">
    <property type="entry name" value="Peptidoglycan-bd-like"/>
</dbReference>
<keyword evidence="6" id="KW-0812">Transmembrane</keyword>
<dbReference type="CDD" id="cd06782">
    <property type="entry name" value="cpPDZ_CPP-like"/>
    <property type="match status" value="1"/>
</dbReference>
<evidence type="ECO:0000256" key="6">
    <source>
        <dbReference type="SAM" id="Phobius"/>
    </source>
</evidence>
<dbReference type="NCBIfam" id="TIGR00225">
    <property type="entry name" value="prc"/>
    <property type="match status" value="1"/>
</dbReference>
<dbReference type="Proteomes" id="UP000247612">
    <property type="component" value="Unassembled WGS sequence"/>
</dbReference>
<dbReference type="InterPro" id="IPR055210">
    <property type="entry name" value="CtpA/B_N"/>
</dbReference>
<dbReference type="PANTHER" id="PTHR32060">
    <property type="entry name" value="TAIL-SPECIFIC PROTEASE"/>
    <property type="match status" value="1"/>
</dbReference>
<dbReference type="InterPro" id="IPR041489">
    <property type="entry name" value="PDZ_6"/>
</dbReference>
<reference evidence="8 9" key="1">
    <citation type="submission" date="2018-05" db="EMBL/GenBank/DDBJ databases">
        <title>Genomic Encyclopedia of Type Strains, Phase IV (KMG-IV): sequencing the most valuable type-strain genomes for metagenomic binning, comparative biology and taxonomic classification.</title>
        <authorList>
            <person name="Goeker M."/>
        </authorList>
    </citation>
    <scope>NUCLEOTIDE SEQUENCE [LARGE SCALE GENOMIC DNA]</scope>
    <source>
        <strain evidence="8 9">JC118</strain>
    </source>
</reference>
<evidence type="ECO:0000256" key="3">
    <source>
        <dbReference type="ARBA" id="ARBA00022801"/>
    </source>
</evidence>
<dbReference type="Pfam" id="PF03572">
    <property type="entry name" value="Peptidase_S41"/>
    <property type="match status" value="1"/>
</dbReference>
<feature type="transmembrane region" description="Helical" evidence="6">
    <location>
        <begin position="39"/>
        <end position="60"/>
    </location>
</feature>
<dbReference type="PROSITE" id="PS50106">
    <property type="entry name" value="PDZ"/>
    <property type="match status" value="1"/>
</dbReference>
<keyword evidence="4 5" id="KW-0720">Serine protease</keyword>
<gene>
    <name evidence="8" type="ORF">DES51_102232</name>
</gene>
<dbReference type="GO" id="GO:0007165">
    <property type="term" value="P:signal transduction"/>
    <property type="evidence" value="ECO:0007669"/>
    <property type="project" value="TreeGrafter"/>
</dbReference>
<dbReference type="SUPFAM" id="SSF50156">
    <property type="entry name" value="PDZ domain-like"/>
    <property type="match status" value="1"/>
</dbReference>
<dbReference type="InterPro" id="IPR036366">
    <property type="entry name" value="PGBDSf"/>
</dbReference>
<dbReference type="AlphaFoldDB" id="A0A318KTF1"/>
<comment type="similarity">
    <text evidence="1 5">Belongs to the peptidase S41A family.</text>
</comment>
<evidence type="ECO:0000256" key="4">
    <source>
        <dbReference type="ARBA" id="ARBA00022825"/>
    </source>
</evidence>
<dbReference type="RefSeq" id="WP_022938636.1">
    <property type="nucleotide sequence ID" value="NZ_CABKRQ010000006.1"/>
</dbReference>
<dbReference type="SUPFAM" id="SSF52096">
    <property type="entry name" value="ClpP/crotonase"/>
    <property type="match status" value="1"/>
</dbReference>
<dbReference type="Pfam" id="PF17820">
    <property type="entry name" value="PDZ_6"/>
    <property type="match status" value="1"/>
</dbReference>
<dbReference type="InterPro" id="IPR036034">
    <property type="entry name" value="PDZ_sf"/>
</dbReference>
<sequence length="500" mass="55584">MEEKNTENFSDENKVVRVKLVRHRWPDEIAARRKKQRQIMGTILACALFFTAGFALSSFVQPGNSGMSASSNKMNTVYEVMKELWYFGKDMDDLENTLLDGAINGLVDSGGDPHTMYMDAELMNRFISNLEGSFEGVGIQYFPTSDRAVITRIIKNSPAEAAGLLAGDAILKINNQSVEGKTSTEIKSMITESESKDVVLVLDRSGEEMDVTLTRAEIENSAYGYVLDQVGILEISSFAETTAHEVGLYLEEFAAQGINKLIIDLRDNTGGYLVSVVDTASYFLPDDTVILKQEDRAGEITEYKTKSNIHNYDFDSIALLVNENTASAAEVLTAALKEQKDVDVIGKLTYGKGTVQQSIPFRDGSAIKYTVAQWLTPKDNKINGVGITPDYDVDLPKALSISYYEDDTVYEVDSVAQNVQSAQYYLQFNGYSVDRTDGYFSEATRQAILAFQRDNDLTETGVIDTELLVRLFSATTYTWFENKTELDTQLVKAMEVVNGR</sequence>
<proteinExistence type="inferred from homology"/>
<dbReference type="InterPro" id="IPR036365">
    <property type="entry name" value="PGBD-like_sf"/>
</dbReference>
<evidence type="ECO:0000313" key="8">
    <source>
        <dbReference type="EMBL" id="PXX81111.1"/>
    </source>
</evidence>
<dbReference type="GO" id="GO:0004175">
    <property type="term" value="F:endopeptidase activity"/>
    <property type="evidence" value="ECO:0007669"/>
    <property type="project" value="TreeGrafter"/>
</dbReference>
<dbReference type="CDD" id="cd07560">
    <property type="entry name" value="Peptidase_S41_CPP"/>
    <property type="match status" value="1"/>
</dbReference>
<dbReference type="SMART" id="SM00245">
    <property type="entry name" value="TSPc"/>
    <property type="match status" value="1"/>
</dbReference>
<evidence type="ECO:0000259" key="7">
    <source>
        <dbReference type="PROSITE" id="PS50106"/>
    </source>
</evidence>
<dbReference type="Pfam" id="PF01471">
    <property type="entry name" value="PG_binding_1"/>
    <property type="match status" value="1"/>
</dbReference>
<evidence type="ECO:0000313" key="9">
    <source>
        <dbReference type="Proteomes" id="UP000247612"/>
    </source>
</evidence>
<dbReference type="Gene3D" id="2.30.42.10">
    <property type="match status" value="1"/>
</dbReference>
<protein>
    <submittedName>
        <fullName evidence="8">Carboxyl-terminal processing protease</fullName>
    </submittedName>
</protein>
<accession>A0A318KTF1</accession>
<keyword evidence="6" id="KW-1133">Transmembrane helix</keyword>
<evidence type="ECO:0000256" key="5">
    <source>
        <dbReference type="RuleBase" id="RU004404"/>
    </source>
</evidence>
<dbReference type="InterPro" id="IPR005151">
    <property type="entry name" value="Tail-specific_protease"/>
</dbReference>
<dbReference type="GO" id="GO:0030288">
    <property type="term" value="C:outer membrane-bounded periplasmic space"/>
    <property type="evidence" value="ECO:0007669"/>
    <property type="project" value="TreeGrafter"/>
</dbReference>
<evidence type="ECO:0000256" key="1">
    <source>
        <dbReference type="ARBA" id="ARBA00009179"/>
    </source>
</evidence>
<dbReference type="InterPro" id="IPR029045">
    <property type="entry name" value="ClpP/crotonase-like_dom_sf"/>
</dbReference>
<dbReference type="SMART" id="SM00228">
    <property type="entry name" value="PDZ"/>
    <property type="match status" value="1"/>
</dbReference>
<dbReference type="GO" id="GO:0006508">
    <property type="term" value="P:proteolysis"/>
    <property type="evidence" value="ECO:0007669"/>
    <property type="project" value="UniProtKB-KW"/>
</dbReference>
<dbReference type="STRING" id="1034346.GCA_000313565_02333"/>
<dbReference type="EMBL" id="QJKH01000002">
    <property type="protein sequence ID" value="PXX81111.1"/>
    <property type="molecule type" value="Genomic_DNA"/>
</dbReference>
<keyword evidence="6" id="KW-0472">Membrane</keyword>
<dbReference type="PANTHER" id="PTHR32060:SF30">
    <property type="entry name" value="CARBOXY-TERMINAL PROCESSING PROTEASE CTPA"/>
    <property type="match status" value="1"/>
</dbReference>
<keyword evidence="9" id="KW-1185">Reference proteome</keyword>
<dbReference type="Pfam" id="PF22694">
    <property type="entry name" value="CtpB_N-like"/>
    <property type="match status" value="1"/>
</dbReference>
<evidence type="ECO:0000256" key="2">
    <source>
        <dbReference type="ARBA" id="ARBA00022670"/>
    </source>
</evidence>
<comment type="caution">
    <text evidence="8">The sequence shown here is derived from an EMBL/GenBank/DDBJ whole genome shotgun (WGS) entry which is preliminary data.</text>
</comment>
<keyword evidence="3 5" id="KW-0378">Hydrolase</keyword>
<dbReference type="InterPro" id="IPR001478">
    <property type="entry name" value="PDZ"/>
</dbReference>
<name>A0A318KTF1_9FIRM</name>
<feature type="domain" description="PDZ" evidence="7">
    <location>
        <begin position="127"/>
        <end position="217"/>
    </location>
</feature>
<dbReference type="Gene3D" id="3.90.226.10">
    <property type="entry name" value="2-enoyl-CoA Hydratase, Chain A, domain 1"/>
    <property type="match status" value="1"/>
</dbReference>
<keyword evidence="2 5" id="KW-0645">Protease</keyword>
<organism evidence="8 9">
    <name type="scientific">Dielma fastidiosa</name>
    <dbReference type="NCBI Taxonomy" id="1034346"/>
    <lineage>
        <taxon>Bacteria</taxon>
        <taxon>Bacillati</taxon>
        <taxon>Bacillota</taxon>
        <taxon>Erysipelotrichia</taxon>
        <taxon>Erysipelotrichales</taxon>
        <taxon>Erysipelotrichaceae</taxon>
        <taxon>Dielma</taxon>
    </lineage>
</organism>
<dbReference type="SUPFAM" id="SSF47090">
    <property type="entry name" value="PGBD-like"/>
    <property type="match status" value="1"/>
</dbReference>
<dbReference type="InterPro" id="IPR004447">
    <property type="entry name" value="Peptidase_S41A"/>
</dbReference>
<dbReference type="Gene3D" id="1.10.101.10">
    <property type="entry name" value="PGBD-like superfamily/PGBD"/>
    <property type="match status" value="1"/>
</dbReference>